<accession>A0AAD7ZIW0</accession>
<evidence type="ECO:0000313" key="1">
    <source>
        <dbReference type="EMBL" id="KAJ9581358.1"/>
    </source>
</evidence>
<evidence type="ECO:0000313" key="2">
    <source>
        <dbReference type="Proteomes" id="UP001233999"/>
    </source>
</evidence>
<proteinExistence type="predicted"/>
<sequence length="70" mass="7764">MMATEWINDGASISAARTAEPMQVDDIIDSKSTPGRIDIDCVRSPIMKTHWVAASTHFNTMFVNNPFGHK</sequence>
<reference evidence="1" key="2">
    <citation type="submission" date="2023-05" db="EMBL/GenBank/DDBJ databases">
        <authorList>
            <person name="Fouks B."/>
        </authorList>
    </citation>
    <scope>NUCLEOTIDE SEQUENCE</scope>
    <source>
        <strain evidence="1">Stay&amp;Tobe</strain>
        <tissue evidence="1">Testes</tissue>
    </source>
</reference>
<name>A0AAD7ZIW0_DIPPU</name>
<reference evidence="1" key="1">
    <citation type="journal article" date="2023" name="IScience">
        <title>Live-bearing cockroach genome reveals convergent evolutionary mechanisms linked to viviparity in insects and beyond.</title>
        <authorList>
            <person name="Fouks B."/>
            <person name="Harrison M.C."/>
            <person name="Mikhailova A.A."/>
            <person name="Marchal E."/>
            <person name="English S."/>
            <person name="Carruthers M."/>
            <person name="Jennings E.C."/>
            <person name="Chiamaka E.L."/>
            <person name="Frigard R.A."/>
            <person name="Pippel M."/>
            <person name="Attardo G.M."/>
            <person name="Benoit J.B."/>
            <person name="Bornberg-Bauer E."/>
            <person name="Tobe S.S."/>
        </authorList>
    </citation>
    <scope>NUCLEOTIDE SEQUENCE</scope>
    <source>
        <strain evidence="1">Stay&amp;Tobe</strain>
    </source>
</reference>
<dbReference type="EMBL" id="JASPKZ010007940">
    <property type="protein sequence ID" value="KAJ9581358.1"/>
    <property type="molecule type" value="Genomic_DNA"/>
</dbReference>
<keyword evidence="2" id="KW-1185">Reference proteome</keyword>
<organism evidence="1 2">
    <name type="scientific">Diploptera punctata</name>
    <name type="common">Pacific beetle cockroach</name>
    <dbReference type="NCBI Taxonomy" id="6984"/>
    <lineage>
        <taxon>Eukaryota</taxon>
        <taxon>Metazoa</taxon>
        <taxon>Ecdysozoa</taxon>
        <taxon>Arthropoda</taxon>
        <taxon>Hexapoda</taxon>
        <taxon>Insecta</taxon>
        <taxon>Pterygota</taxon>
        <taxon>Neoptera</taxon>
        <taxon>Polyneoptera</taxon>
        <taxon>Dictyoptera</taxon>
        <taxon>Blattodea</taxon>
        <taxon>Blaberoidea</taxon>
        <taxon>Blaberidae</taxon>
        <taxon>Diplopterinae</taxon>
        <taxon>Diploptera</taxon>
    </lineage>
</organism>
<gene>
    <name evidence="1" type="ORF">L9F63_023467</name>
</gene>
<protein>
    <submittedName>
        <fullName evidence="1">Uncharacterized protein</fullName>
    </submittedName>
</protein>
<comment type="caution">
    <text evidence="1">The sequence shown here is derived from an EMBL/GenBank/DDBJ whole genome shotgun (WGS) entry which is preliminary data.</text>
</comment>
<dbReference type="Proteomes" id="UP001233999">
    <property type="component" value="Unassembled WGS sequence"/>
</dbReference>
<dbReference type="AlphaFoldDB" id="A0AAD7ZIW0"/>